<reference evidence="3" key="1">
    <citation type="journal article" date="2021" name="Genome Biol. Evol.">
        <title>The assembled and annotated genome of the fairy-ring fungus Marasmius oreades.</title>
        <authorList>
            <person name="Hiltunen M."/>
            <person name="Ament-Velasquez S.L."/>
            <person name="Johannesson H."/>
        </authorList>
    </citation>
    <scope>NUCLEOTIDE SEQUENCE</scope>
    <source>
        <strain evidence="3">03SP1</strain>
    </source>
</reference>
<comment type="caution">
    <text evidence="3">The sequence shown here is derived from an EMBL/GenBank/DDBJ whole genome shotgun (WGS) entry which is preliminary data.</text>
</comment>
<dbReference type="Gene3D" id="1.25.40.10">
    <property type="entry name" value="Tetratricopeptide repeat domain"/>
    <property type="match status" value="3"/>
</dbReference>
<dbReference type="InterPro" id="IPR002885">
    <property type="entry name" value="PPR_rpt"/>
</dbReference>
<keyword evidence="1" id="KW-0677">Repeat</keyword>
<evidence type="ECO:0000313" key="3">
    <source>
        <dbReference type="EMBL" id="KAG7099317.1"/>
    </source>
</evidence>
<keyword evidence="4" id="KW-1185">Reference proteome</keyword>
<evidence type="ECO:0000256" key="1">
    <source>
        <dbReference type="ARBA" id="ARBA00022737"/>
    </source>
</evidence>
<dbReference type="AlphaFoldDB" id="A0A9P7V309"/>
<feature type="repeat" description="PPR" evidence="2">
    <location>
        <begin position="653"/>
        <end position="687"/>
    </location>
</feature>
<evidence type="ECO:0000256" key="2">
    <source>
        <dbReference type="PROSITE-ProRule" id="PRU00708"/>
    </source>
</evidence>
<gene>
    <name evidence="3" type="ORF">E1B28_001175</name>
</gene>
<name>A0A9P7V309_9AGAR</name>
<dbReference type="PANTHER" id="PTHR47939:SF13">
    <property type="entry name" value="OS03G0201400 PROTEIN"/>
    <property type="match status" value="1"/>
</dbReference>
<dbReference type="NCBIfam" id="TIGR00756">
    <property type="entry name" value="PPR"/>
    <property type="match status" value="1"/>
</dbReference>
<evidence type="ECO:0000313" key="4">
    <source>
        <dbReference type="Proteomes" id="UP001049176"/>
    </source>
</evidence>
<feature type="repeat" description="PPR" evidence="2">
    <location>
        <begin position="688"/>
        <end position="722"/>
    </location>
</feature>
<dbReference type="Pfam" id="PF13041">
    <property type="entry name" value="PPR_2"/>
    <property type="match status" value="1"/>
</dbReference>
<organism evidence="3 4">
    <name type="scientific">Marasmius oreades</name>
    <name type="common">fairy-ring Marasmius</name>
    <dbReference type="NCBI Taxonomy" id="181124"/>
    <lineage>
        <taxon>Eukaryota</taxon>
        <taxon>Fungi</taxon>
        <taxon>Dikarya</taxon>
        <taxon>Basidiomycota</taxon>
        <taxon>Agaricomycotina</taxon>
        <taxon>Agaricomycetes</taxon>
        <taxon>Agaricomycetidae</taxon>
        <taxon>Agaricales</taxon>
        <taxon>Marasmiineae</taxon>
        <taxon>Marasmiaceae</taxon>
        <taxon>Marasmius</taxon>
    </lineage>
</organism>
<protein>
    <recommendedName>
        <fullName evidence="5">Pentatricopeptide repeat-containing protein</fullName>
    </recommendedName>
</protein>
<dbReference type="InterPro" id="IPR050667">
    <property type="entry name" value="PPR-containing_protein"/>
</dbReference>
<dbReference type="EMBL" id="CM032181">
    <property type="protein sequence ID" value="KAG7099317.1"/>
    <property type="molecule type" value="Genomic_DNA"/>
</dbReference>
<dbReference type="Pfam" id="PF01535">
    <property type="entry name" value="PPR"/>
    <property type="match status" value="1"/>
</dbReference>
<feature type="repeat" description="PPR" evidence="2">
    <location>
        <begin position="226"/>
        <end position="260"/>
    </location>
</feature>
<dbReference type="GeneID" id="66070251"/>
<dbReference type="KEGG" id="more:E1B28_001175"/>
<feature type="repeat" description="PPR" evidence="2">
    <location>
        <begin position="366"/>
        <end position="400"/>
    </location>
</feature>
<accession>A0A9P7V309</accession>
<dbReference type="PROSITE" id="PS51375">
    <property type="entry name" value="PPR"/>
    <property type="match status" value="4"/>
</dbReference>
<dbReference type="PANTHER" id="PTHR47939">
    <property type="entry name" value="MEMBRANE-ASSOCIATED SALT-INDUCIBLE PROTEIN-LIKE"/>
    <property type="match status" value="1"/>
</dbReference>
<dbReference type="Proteomes" id="UP001049176">
    <property type="component" value="Chromosome 1"/>
</dbReference>
<dbReference type="RefSeq" id="XP_043015787.1">
    <property type="nucleotide sequence ID" value="XM_043147082.1"/>
</dbReference>
<dbReference type="InterPro" id="IPR011990">
    <property type="entry name" value="TPR-like_helical_dom_sf"/>
</dbReference>
<evidence type="ECO:0008006" key="5">
    <source>
        <dbReference type="Google" id="ProtNLM"/>
    </source>
</evidence>
<proteinExistence type="predicted"/>
<dbReference type="OrthoDB" id="185373at2759"/>
<sequence length="828" mass="92422">MLRRAYLGRRQQFEQVISTTKLPSNFSTSSLFSYPLSRRCPLTTAVNPQLDTSRLHSSGNQVSGSTPSVLTTNRTPAIHSSYPYQNLPTDLLFSLLSSIPSEEDALNKIRASPALSKHLSNRESARKLAEAMALRPVPHFAIRVLQLAYTLGCHHRQAAYECAAHFLASVQRWDLVLAIIGIGKAHTGKTTLRLLNWRVRALVELDRHDLLQHMLKEFHESRLRPNRRSFHLLVSGCIRNRDLARAKELLGTMEQFGIPVDHTTHAIVARYYRAFGCNTQVQNRVLRSLSALSQGMATLVLNNLMQLRLDAHDIPGSLEILSFFRPIAATPIAEIVYGVSGGTTIPGDGDRSPLSQNRLSNPIIPNAETYSIFMNHLISVGAHSQALEVFNTMMSADIPMNAESIASLIHLLFASEQGATAVKLVSDMCGPRQFPWEAFPPFRPDHTSNLPSHISGVQPTNRIMNALLKGSLPVCGLLCVEGVMQIMHANNISPNASTVEILLAYLGRKGSRPKELVRLLFKLCSSKIHIQPTIRHLHPILNSIIRHERFLAFGSGWNSIAARFNRTRGPKPSVPSSSLSESKIHEPVAGIVPLRRVDRRALRPVLEDLAKRNVKLDGVVAGLRMKQVAGNQIDVDAARDVFRMMLSRGHKPTEYHFSSLMEGCARYGDLRAATDVLRSAAEIGIKPNVVMFTILIAGYARQGHPEQAIRTFQRMIECDIRPDIAAIDAVSSAFFAVGAYVMARRTLIIMWRYIEPFPENLRSVPLKQLASAFRSIQGHDRRSLHPLSRAERIAMHQQIARLLKAWERYIVEQDGCTNKIADKMNQFE</sequence>